<dbReference type="SUPFAM" id="SSF52540">
    <property type="entry name" value="P-loop containing nucleoside triphosphate hydrolases"/>
    <property type="match status" value="1"/>
</dbReference>
<organism evidence="1 2">
    <name type="scientific">Vibrio tritonius</name>
    <dbReference type="NCBI Taxonomy" id="1435069"/>
    <lineage>
        <taxon>Bacteria</taxon>
        <taxon>Pseudomonadati</taxon>
        <taxon>Pseudomonadota</taxon>
        <taxon>Gammaproteobacteria</taxon>
        <taxon>Vibrionales</taxon>
        <taxon>Vibrionaceae</taxon>
        <taxon>Vibrio</taxon>
    </lineage>
</organism>
<sequence>MKYLYIIRGPFGTGKTEFARTLCDNVVSCWDYYAQYGENKWNEKLKPHADEYCRTRTKRLIEDGINKIVVTNSFSKNEDLDEYYEMAKQYEYKVFCMIMDNRNIEEYKRDVPKDIVEQQVMQLKNSLRFYPIL</sequence>
<accession>A0ABS7YKP3</accession>
<evidence type="ECO:0000313" key="2">
    <source>
        <dbReference type="Proteomes" id="UP001199044"/>
    </source>
</evidence>
<dbReference type="RefSeq" id="WP_225249505.1">
    <property type="nucleotide sequence ID" value="NZ_JAIWIU010000015.1"/>
</dbReference>
<reference evidence="2" key="1">
    <citation type="submission" date="2023-07" db="EMBL/GenBank/DDBJ databases">
        <title>Molecular identification of indigenous halophilic bacteria isolated from red sea cost, biodegradation of synthetic dyes and assessment of degraded metabolite toxicity.</title>
        <authorList>
            <person name="Chaieb K."/>
            <person name="Altayb H.N."/>
        </authorList>
    </citation>
    <scope>NUCLEOTIDE SEQUENCE [LARGE SCALE GENOMIC DNA]</scope>
    <source>
        <strain evidence="2">K20</strain>
    </source>
</reference>
<keyword evidence="2" id="KW-1185">Reference proteome</keyword>
<keyword evidence="1" id="KW-0067">ATP-binding</keyword>
<dbReference type="Proteomes" id="UP001199044">
    <property type="component" value="Unassembled WGS sequence"/>
</dbReference>
<dbReference type="InterPro" id="IPR027417">
    <property type="entry name" value="P-loop_NTPase"/>
</dbReference>
<name>A0ABS7YKP3_9VIBR</name>
<protein>
    <submittedName>
        <fullName evidence="1">ATP-binding protein</fullName>
    </submittedName>
</protein>
<keyword evidence="1" id="KW-0547">Nucleotide-binding</keyword>
<evidence type="ECO:0000313" key="1">
    <source>
        <dbReference type="EMBL" id="MCA2015034.1"/>
    </source>
</evidence>
<dbReference type="Gene3D" id="3.40.50.300">
    <property type="entry name" value="P-loop containing nucleotide triphosphate hydrolases"/>
    <property type="match status" value="1"/>
</dbReference>
<dbReference type="EMBL" id="JAIWIU010000015">
    <property type="protein sequence ID" value="MCA2015034.1"/>
    <property type="molecule type" value="Genomic_DNA"/>
</dbReference>
<comment type="caution">
    <text evidence="1">The sequence shown here is derived from an EMBL/GenBank/DDBJ whole genome shotgun (WGS) entry which is preliminary data.</text>
</comment>
<dbReference type="GO" id="GO:0005524">
    <property type="term" value="F:ATP binding"/>
    <property type="evidence" value="ECO:0007669"/>
    <property type="project" value="UniProtKB-KW"/>
</dbReference>
<proteinExistence type="predicted"/>
<gene>
    <name evidence="1" type="ORF">LDJ79_02860</name>
</gene>